<sequence length="50" mass="5500">MRAVTRRSLEHDEKRVIHSVLVSETEDTTIECVFAFISGSSGGKTTVDFG</sequence>
<dbReference type="EMBL" id="CADCXU010008029">
    <property type="protein sequence ID" value="CAA9999008.1"/>
    <property type="molecule type" value="Genomic_DNA"/>
</dbReference>
<dbReference type="Proteomes" id="UP000479000">
    <property type="component" value="Unassembled WGS sequence"/>
</dbReference>
<proteinExistence type="predicted"/>
<reference evidence="1 2" key="1">
    <citation type="submission" date="2020-02" db="EMBL/GenBank/DDBJ databases">
        <authorList>
            <person name="Ferguson B K."/>
        </authorList>
    </citation>
    <scope>NUCLEOTIDE SEQUENCE [LARGE SCALE GENOMIC DNA]</scope>
</reference>
<gene>
    <name evidence="1" type="ORF">NTEN_LOCUS5291</name>
</gene>
<evidence type="ECO:0000313" key="2">
    <source>
        <dbReference type="Proteomes" id="UP000479000"/>
    </source>
</evidence>
<accession>A0A6H5G810</accession>
<dbReference type="AlphaFoldDB" id="A0A6H5G810"/>
<organism evidence="1 2">
    <name type="scientific">Nesidiocoris tenuis</name>
    <dbReference type="NCBI Taxonomy" id="355587"/>
    <lineage>
        <taxon>Eukaryota</taxon>
        <taxon>Metazoa</taxon>
        <taxon>Ecdysozoa</taxon>
        <taxon>Arthropoda</taxon>
        <taxon>Hexapoda</taxon>
        <taxon>Insecta</taxon>
        <taxon>Pterygota</taxon>
        <taxon>Neoptera</taxon>
        <taxon>Paraneoptera</taxon>
        <taxon>Hemiptera</taxon>
        <taxon>Heteroptera</taxon>
        <taxon>Panheteroptera</taxon>
        <taxon>Cimicomorpha</taxon>
        <taxon>Miridae</taxon>
        <taxon>Dicyphina</taxon>
        <taxon>Nesidiocoris</taxon>
    </lineage>
</organism>
<keyword evidence="2" id="KW-1185">Reference proteome</keyword>
<name>A0A6H5G810_9HEMI</name>
<feature type="non-terminal residue" evidence="1">
    <location>
        <position position="50"/>
    </location>
</feature>
<protein>
    <submittedName>
        <fullName evidence="1">Uncharacterized protein</fullName>
    </submittedName>
</protein>
<evidence type="ECO:0000313" key="1">
    <source>
        <dbReference type="EMBL" id="CAA9999008.1"/>
    </source>
</evidence>